<evidence type="ECO:0000256" key="2">
    <source>
        <dbReference type="ARBA" id="ARBA00022448"/>
    </source>
</evidence>
<evidence type="ECO:0000256" key="1">
    <source>
        <dbReference type="ARBA" id="ARBA00005417"/>
    </source>
</evidence>
<protein>
    <submittedName>
        <fullName evidence="7">ABC transporter, ATP-binding protein</fullName>
    </submittedName>
</protein>
<dbReference type="OrthoDB" id="9783039at2"/>
<keyword evidence="2" id="KW-0813">Transport</keyword>
<dbReference type="AlphaFoldDB" id="C3X803"/>
<dbReference type="InterPro" id="IPR003593">
    <property type="entry name" value="AAA+_ATPase"/>
</dbReference>
<dbReference type="Pfam" id="PF00005">
    <property type="entry name" value="ABC_tran"/>
    <property type="match status" value="1"/>
</dbReference>
<gene>
    <name evidence="7" type="ORF">OFBG_00357</name>
</gene>
<dbReference type="InterPro" id="IPR027417">
    <property type="entry name" value="P-loop_NTPase"/>
</dbReference>
<dbReference type="CDD" id="cd03293">
    <property type="entry name" value="ABC_NrtD_SsuB_transporters"/>
    <property type="match status" value="1"/>
</dbReference>
<evidence type="ECO:0000313" key="7">
    <source>
        <dbReference type="EMBL" id="EEO29329.1"/>
    </source>
</evidence>
<dbReference type="PROSITE" id="PS00211">
    <property type="entry name" value="ABC_TRANSPORTER_1"/>
    <property type="match status" value="1"/>
</dbReference>
<dbReference type="InterPro" id="IPR003439">
    <property type="entry name" value="ABC_transporter-like_ATP-bd"/>
</dbReference>
<sequence length="260" mass="29062">MGSVAYLEPVYSTDFARSNIIELKSLSKNFGELKVLENIDFAIRAGEIFAIIGTSGSGKSTFLNIISGLLEQDSGSFRISGKASGQFSGWKRIAYMFQEDRLLPWRTVRDNVAFGLENTSLGKQAKKARIDEVIDLVGLHEFADYWPHQISGGMRSRVALARSLVIEPEVLLMDEPFSKLDAQTRSQMHGELLRLHDLTGMTVVFVTHDVEEAAVLADRVAVFSSRPGRVKEIVDVNLDRPRLLTDAHLSEQIRTLRKKI</sequence>
<feature type="domain" description="ABC transporter" evidence="6">
    <location>
        <begin position="21"/>
        <end position="250"/>
    </location>
</feature>
<evidence type="ECO:0000256" key="5">
    <source>
        <dbReference type="ARBA" id="ARBA00022840"/>
    </source>
</evidence>
<dbReference type="InterPro" id="IPR017871">
    <property type="entry name" value="ABC_transporter-like_CS"/>
</dbReference>
<keyword evidence="3" id="KW-1003">Cell membrane</keyword>
<dbReference type="GO" id="GO:0005524">
    <property type="term" value="F:ATP binding"/>
    <property type="evidence" value="ECO:0007669"/>
    <property type="project" value="UniProtKB-KW"/>
</dbReference>
<comment type="similarity">
    <text evidence="1">Belongs to the ABC transporter superfamily.</text>
</comment>
<dbReference type="PANTHER" id="PTHR42788:SF13">
    <property type="entry name" value="ALIPHATIC SULFONATES IMPORT ATP-BINDING PROTEIN SSUB"/>
    <property type="match status" value="1"/>
</dbReference>
<evidence type="ECO:0000259" key="6">
    <source>
        <dbReference type="PROSITE" id="PS50893"/>
    </source>
</evidence>
<reference evidence="7 8" key="1">
    <citation type="submission" date="2009-02" db="EMBL/GenBank/DDBJ databases">
        <title>The Genome Sequence of Oxalobacter formigenes OXCC13.</title>
        <authorList>
            <consortium name="The Broad Institute Genome Sequencing Platform"/>
            <person name="Ward D."/>
            <person name="Young S.K."/>
            <person name="Kodira C.D."/>
            <person name="Zeng Q."/>
            <person name="Koehrsen M."/>
            <person name="Alvarado L."/>
            <person name="Berlin A."/>
            <person name="Borenstein D."/>
            <person name="Chen Z."/>
            <person name="Engels R."/>
            <person name="Freedman E."/>
            <person name="Gellesch M."/>
            <person name="Goldberg J."/>
            <person name="Griggs A."/>
            <person name="Gujja S."/>
            <person name="Heiman D."/>
            <person name="Hepburn T."/>
            <person name="Howarth C."/>
            <person name="Jen D."/>
            <person name="Larson L."/>
            <person name="Lewis B."/>
            <person name="Mehta T."/>
            <person name="Park D."/>
            <person name="Pearson M."/>
            <person name="Roberts A."/>
            <person name="Saif S."/>
            <person name="Shea T."/>
            <person name="Shenoy N."/>
            <person name="Sisk P."/>
            <person name="Stolte C."/>
            <person name="Sykes S."/>
            <person name="Walk T."/>
            <person name="White J."/>
            <person name="Yandava C."/>
            <person name="Allison M.J."/>
            <person name="Lander E."/>
            <person name="Nusbaum C."/>
            <person name="Galagan J."/>
            <person name="Birren B."/>
        </authorList>
    </citation>
    <scope>NUCLEOTIDE SEQUENCE [LARGE SCALE GENOMIC DNA]</scope>
    <source>
        <strain evidence="7 8">OXCC13</strain>
    </source>
</reference>
<dbReference type="GO" id="GO:0016887">
    <property type="term" value="F:ATP hydrolysis activity"/>
    <property type="evidence" value="ECO:0007669"/>
    <property type="project" value="InterPro"/>
</dbReference>
<dbReference type="Gene3D" id="3.40.50.300">
    <property type="entry name" value="P-loop containing nucleotide triphosphate hydrolases"/>
    <property type="match status" value="1"/>
</dbReference>
<keyword evidence="8" id="KW-1185">Reference proteome</keyword>
<dbReference type="RefSeq" id="WP_005879713.1">
    <property type="nucleotide sequence ID" value="NZ_CP019430.1"/>
</dbReference>
<dbReference type="PANTHER" id="PTHR42788">
    <property type="entry name" value="TAURINE IMPORT ATP-BINDING PROTEIN-RELATED"/>
    <property type="match status" value="1"/>
</dbReference>
<keyword evidence="4" id="KW-0547">Nucleotide-binding</keyword>
<dbReference type="PROSITE" id="PS50893">
    <property type="entry name" value="ABC_TRANSPORTER_2"/>
    <property type="match status" value="1"/>
</dbReference>
<keyword evidence="3" id="KW-0472">Membrane</keyword>
<dbReference type="EMBL" id="GG658170">
    <property type="protein sequence ID" value="EEO29329.1"/>
    <property type="molecule type" value="Genomic_DNA"/>
</dbReference>
<dbReference type="STRING" id="847.BRW83_1899"/>
<dbReference type="eggNOG" id="COG1116">
    <property type="taxonomic scope" value="Bacteria"/>
</dbReference>
<dbReference type="GeneID" id="77135733"/>
<evidence type="ECO:0000256" key="3">
    <source>
        <dbReference type="ARBA" id="ARBA00022475"/>
    </source>
</evidence>
<accession>C3X803</accession>
<dbReference type="SUPFAM" id="SSF52540">
    <property type="entry name" value="P-loop containing nucleoside triphosphate hydrolases"/>
    <property type="match status" value="1"/>
</dbReference>
<organism evidence="7 8">
    <name type="scientific">Oxalobacter formigenes OXCC13</name>
    <dbReference type="NCBI Taxonomy" id="556269"/>
    <lineage>
        <taxon>Bacteria</taxon>
        <taxon>Pseudomonadati</taxon>
        <taxon>Pseudomonadota</taxon>
        <taxon>Betaproteobacteria</taxon>
        <taxon>Burkholderiales</taxon>
        <taxon>Oxalobacteraceae</taxon>
        <taxon>Oxalobacter</taxon>
    </lineage>
</organism>
<evidence type="ECO:0000256" key="4">
    <source>
        <dbReference type="ARBA" id="ARBA00022741"/>
    </source>
</evidence>
<name>C3X803_OXAFO</name>
<dbReference type="SMART" id="SM00382">
    <property type="entry name" value="AAA"/>
    <property type="match status" value="1"/>
</dbReference>
<keyword evidence="5 7" id="KW-0067">ATP-binding</keyword>
<dbReference type="HOGENOM" id="CLU_000604_1_22_4"/>
<dbReference type="InterPro" id="IPR050166">
    <property type="entry name" value="ABC_transporter_ATP-bind"/>
</dbReference>
<dbReference type="Proteomes" id="UP000005089">
    <property type="component" value="Unassembled WGS sequence"/>
</dbReference>
<evidence type="ECO:0000313" key="8">
    <source>
        <dbReference type="Proteomes" id="UP000005089"/>
    </source>
</evidence>
<proteinExistence type="inferred from homology"/>